<name>A0A927JF11_9ACTN</name>
<evidence type="ECO:0000256" key="1">
    <source>
        <dbReference type="SAM" id="MobiDB-lite"/>
    </source>
</evidence>
<reference evidence="3" key="1">
    <citation type="submission" date="2020-09" db="EMBL/GenBank/DDBJ databases">
        <title>Hoyosella lacisalsi sp. nov., a halotolerant actinobacterium isolated from soil of Lake Gudzhirganskoe.</title>
        <authorList>
            <person name="Yang Q."/>
            <person name="Guo P.Y."/>
            <person name="Liu S.W."/>
            <person name="Li F.N."/>
            <person name="Sun C.H."/>
        </authorList>
    </citation>
    <scope>NUCLEOTIDE SEQUENCE</scope>
    <source>
        <strain evidence="3">G463</strain>
    </source>
</reference>
<organism evidence="3 4">
    <name type="scientific">Lolliginicoccus lacisalsi</name>
    <dbReference type="NCBI Taxonomy" id="2742202"/>
    <lineage>
        <taxon>Bacteria</taxon>
        <taxon>Bacillati</taxon>
        <taxon>Actinomycetota</taxon>
        <taxon>Actinomycetes</taxon>
        <taxon>Mycobacteriales</taxon>
        <taxon>Hoyosellaceae</taxon>
        <taxon>Lolliginicoccus</taxon>
    </lineage>
</organism>
<feature type="region of interest" description="Disordered" evidence="1">
    <location>
        <begin position="1"/>
        <end position="60"/>
    </location>
</feature>
<keyword evidence="2" id="KW-1133">Transmembrane helix</keyword>
<protein>
    <submittedName>
        <fullName evidence="3">Uncharacterized protein</fullName>
    </submittedName>
</protein>
<keyword evidence="2" id="KW-0472">Membrane</keyword>
<dbReference type="Proteomes" id="UP000642993">
    <property type="component" value="Unassembled WGS sequence"/>
</dbReference>
<feature type="compositionally biased region" description="Basic and acidic residues" evidence="1">
    <location>
        <begin position="15"/>
        <end position="26"/>
    </location>
</feature>
<feature type="transmembrane region" description="Helical" evidence="2">
    <location>
        <begin position="99"/>
        <end position="120"/>
    </location>
</feature>
<evidence type="ECO:0000256" key="2">
    <source>
        <dbReference type="SAM" id="Phobius"/>
    </source>
</evidence>
<keyword evidence="2" id="KW-0812">Transmembrane</keyword>
<keyword evidence="4" id="KW-1185">Reference proteome</keyword>
<gene>
    <name evidence="3" type="ORF">HT102_15000</name>
</gene>
<dbReference type="AlphaFoldDB" id="A0A927JF11"/>
<proteinExistence type="predicted"/>
<evidence type="ECO:0000313" key="4">
    <source>
        <dbReference type="Proteomes" id="UP000642993"/>
    </source>
</evidence>
<evidence type="ECO:0000313" key="3">
    <source>
        <dbReference type="EMBL" id="MBD8507795.1"/>
    </source>
</evidence>
<feature type="transmembrane region" description="Helical" evidence="2">
    <location>
        <begin position="132"/>
        <end position="152"/>
    </location>
</feature>
<sequence>MKGESVAYYPATEGARGDDGERDALHWARQPGARQPGGRQPAPGQSPLRYPEAGSRPGRRRAAWPVRLLRWASGIVAGGIVALALAVGLVAFLAEDWEIAGPGAASVAWHAIGALIAVAAQIAADRAHGLGAVAWSVLVLTTGAVVLLTQWWS</sequence>
<comment type="caution">
    <text evidence="3">The sequence shown here is derived from an EMBL/GenBank/DDBJ whole genome shotgun (WGS) entry which is preliminary data.</text>
</comment>
<feature type="transmembrane region" description="Helical" evidence="2">
    <location>
        <begin position="68"/>
        <end position="93"/>
    </location>
</feature>
<accession>A0A927JF11</accession>
<dbReference type="RefSeq" id="WP_192040245.1">
    <property type="nucleotide sequence ID" value="NZ_JACYWE010000010.1"/>
</dbReference>
<dbReference type="EMBL" id="JACYWE010000010">
    <property type="protein sequence ID" value="MBD8507795.1"/>
    <property type="molecule type" value="Genomic_DNA"/>
</dbReference>